<keyword evidence="5 6" id="KW-0472">Membrane</keyword>
<dbReference type="PANTHER" id="PTHR43791:SF36">
    <property type="entry name" value="TRANSPORTER, PUTATIVE (AFU_ORTHOLOGUE AFUA_6G08340)-RELATED"/>
    <property type="match status" value="1"/>
</dbReference>
<feature type="transmembrane region" description="Helical" evidence="6">
    <location>
        <begin position="587"/>
        <end position="609"/>
    </location>
</feature>
<dbReference type="GeneID" id="73343004"/>
<dbReference type="GO" id="GO:0016020">
    <property type="term" value="C:membrane"/>
    <property type="evidence" value="ECO:0007669"/>
    <property type="project" value="UniProtKB-SubCell"/>
</dbReference>
<evidence type="ECO:0000256" key="2">
    <source>
        <dbReference type="ARBA" id="ARBA00022448"/>
    </source>
</evidence>
<feature type="transmembrane region" description="Helical" evidence="6">
    <location>
        <begin position="519"/>
        <end position="543"/>
    </location>
</feature>
<protein>
    <submittedName>
        <fullName evidence="7">Major facilitator superfamily transporter</fullName>
    </submittedName>
</protein>
<keyword evidence="8" id="KW-1185">Reference proteome</keyword>
<feature type="transmembrane region" description="Helical" evidence="6">
    <location>
        <begin position="493"/>
        <end position="513"/>
    </location>
</feature>
<dbReference type="InterPro" id="IPR011701">
    <property type="entry name" value="MFS"/>
</dbReference>
<feature type="transmembrane region" description="Helical" evidence="6">
    <location>
        <begin position="469"/>
        <end position="486"/>
    </location>
</feature>
<organism evidence="7 8">
    <name type="scientific">Colletotrichum lupini</name>
    <dbReference type="NCBI Taxonomy" id="145971"/>
    <lineage>
        <taxon>Eukaryota</taxon>
        <taxon>Fungi</taxon>
        <taxon>Dikarya</taxon>
        <taxon>Ascomycota</taxon>
        <taxon>Pezizomycotina</taxon>
        <taxon>Sordariomycetes</taxon>
        <taxon>Hypocreomycetidae</taxon>
        <taxon>Glomerellales</taxon>
        <taxon>Glomerellaceae</taxon>
        <taxon>Colletotrichum</taxon>
        <taxon>Colletotrichum acutatum species complex</taxon>
    </lineage>
</organism>
<dbReference type="Proteomes" id="UP000830671">
    <property type="component" value="Chromosome 4"/>
</dbReference>
<feature type="transmembrane region" description="Helical" evidence="6">
    <location>
        <begin position="255"/>
        <end position="272"/>
    </location>
</feature>
<dbReference type="AlphaFoldDB" id="A0A9Q8STV6"/>
<feature type="transmembrane region" description="Helical" evidence="6">
    <location>
        <begin position="218"/>
        <end position="235"/>
    </location>
</feature>
<keyword evidence="4 6" id="KW-1133">Transmembrane helix</keyword>
<feature type="transmembrane region" description="Helical" evidence="6">
    <location>
        <begin position="433"/>
        <end position="457"/>
    </location>
</feature>
<evidence type="ECO:0000256" key="5">
    <source>
        <dbReference type="ARBA" id="ARBA00023136"/>
    </source>
</evidence>
<evidence type="ECO:0000256" key="6">
    <source>
        <dbReference type="SAM" id="Phobius"/>
    </source>
</evidence>
<proteinExistence type="predicted"/>
<evidence type="ECO:0000313" key="7">
    <source>
        <dbReference type="EMBL" id="UQC83519.1"/>
    </source>
</evidence>
<feature type="transmembrane region" description="Helical" evidence="6">
    <location>
        <begin position="284"/>
        <end position="304"/>
    </location>
</feature>
<evidence type="ECO:0000256" key="4">
    <source>
        <dbReference type="ARBA" id="ARBA00022989"/>
    </source>
</evidence>
<comment type="subcellular location">
    <subcellularLocation>
        <location evidence="1">Membrane</location>
        <topology evidence="1">Multi-pass membrane protein</topology>
    </subcellularLocation>
</comment>
<keyword evidence="3 6" id="KW-0812">Transmembrane</keyword>
<sequence length="1030" mass="114398">MLRGRLFFSVSLDELFFPVDAQPGGQIERISLDPISPILLILFAQGIETEKGSAPANQASPHATGRLWYTATRSRVRGNAGELGCLYARDRPRRGRETLNAACGSTEKETYETQFLENRELSTTTFTHQEAFRLPRRNCIQDFEGRPRNMMAEVTKSTDIKGLHKNGSLNDEETGGSHSEAPLEVHADEDIVARMNNLDPPVTPEEERRVRRKIDMRLPPFLLILYMFTWLDRGALGNAALMGIKEDLGFTSRDFSLAVSMFFVGTAISDLFTNIGMRYIRPSVYLATAMIIWGIFATLQAVAGGPSGMFAIRFFLGIFEAAFISGAPVYLSATPLAGAFGGWVAYGVSNISNPLIKHWQALFVIEGLVTILFGIACIWVLPDRPHNTRWLTPRERDVATWRMMRDGNRTHGKVHWRTTAAQLTGDWRLWLNIAIYMGQVLQTYTIATFTPIIVATFGYDNVKAQLMTAPPYCVAFVMVFVVGWASDRVKSCSGLLVGCSVVAAIGDLLLAVLPHTAASARYGATFLILSGILSGVTLSVGNITSNCCGDIKKGIATRLFQSFGSTMGIATGYLFPSTDGPSYKKGFWTLFAATCWTGVGAAFVTAMNIRENRRRDREFGKPPRDVVIDYDEDGQMENHPYWRFKALIKRWVLLAAAVHLTPVVFQPPVTAVGGAVSLYRCQRDEGTSSRPWDEDGLAFTASEMAFLQAAAEQTGLQVTDDWLQPGIQRTRVLAMMVLLQVRNIKTLELPIHIKGFLRCLPTGVGFPARYDALTDIRLGKNTLGTFDATGEDDPYFGSSDARRLLESAPRRETVHLDFFAGNYRDWSAMDWSSVRNLHLRQLESDDVHVTDLSTFCWLYVPADHSLQRDGQHDHSEWLNSFGGLDGPLCERVFEDGNLPNLEGLVIPAFECPHSQQCLSALKNELNKGFVQEFSTSSSLETDVAIVVWLPCSAEFDDLRCKVEMQLAHSPSLSTSELQRTNDSTGDIASWNMTIGLGGGFRRSQASVVEYNSWELRRLRMTHNVGGVIFD</sequence>
<dbReference type="EMBL" id="CP019476">
    <property type="protein sequence ID" value="UQC83519.1"/>
    <property type="molecule type" value="Genomic_DNA"/>
</dbReference>
<feature type="transmembrane region" description="Helical" evidence="6">
    <location>
        <begin position="651"/>
        <end position="679"/>
    </location>
</feature>
<name>A0A9Q8STV6_9PEZI</name>
<dbReference type="SUPFAM" id="SSF103473">
    <property type="entry name" value="MFS general substrate transporter"/>
    <property type="match status" value="1"/>
</dbReference>
<feature type="transmembrane region" description="Helical" evidence="6">
    <location>
        <begin position="362"/>
        <end position="381"/>
    </location>
</feature>
<evidence type="ECO:0000313" key="8">
    <source>
        <dbReference type="Proteomes" id="UP000830671"/>
    </source>
</evidence>
<dbReference type="RefSeq" id="XP_049145138.1">
    <property type="nucleotide sequence ID" value="XM_049287994.1"/>
</dbReference>
<reference evidence="7" key="1">
    <citation type="journal article" date="2021" name="Mol. Plant Microbe Interact.">
        <title>Complete Genome Sequence of the Plant-Pathogenic Fungus Colletotrichum lupini.</title>
        <authorList>
            <person name="Baroncelli R."/>
            <person name="Pensec F."/>
            <person name="Da Lio D."/>
            <person name="Boufleur T."/>
            <person name="Vicente I."/>
            <person name="Sarrocco S."/>
            <person name="Picot A."/>
            <person name="Baraldi E."/>
            <person name="Sukno S."/>
            <person name="Thon M."/>
            <person name="Le Floch G."/>
        </authorList>
    </citation>
    <scope>NUCLEOTIDE SEQUENCE</scope>
    <source>
        <strain evidence="7">IMI 504893</strain>
    </source>
</reference>
<gene>
    <name evidence="7" type="ORF">CLUP02_09013</name>
</gene>
<dbReference type="InterPro" id="IPR036259">
    <property type="entry name" value="MFS_trans_sf"/>
</dbReference>
<dbReference type="PANTHER" id="PTHR43791">
    <property type="entry name" value="PERMEASE-RELATED"/>
    <property type="match status" value="1"/>
</dbReference>
<feature type="transmembrane region" description="Helical" evidence="6">
    <location>
        <begin position="555"/>
        <end position="575"/>
    </location>
</feature>
<evidence type="ECO:0000256" key="3">
    <source>
        <dbReference type="ARBA" id="ARBA00022692"/>
    </source>
</evidence>
<dbReference type="Pfam" id="PF07690">
    <property type="entry name" value="MFS_1"/>
    <property type="match status" value="1"/>
</dbReference>
<dbReference type="KEGG" id="clup:CLUP02_09013"/>
<evidence type="ECO:0000256" key="1">
    <source>
        <dbReference type="ARBA" id="ARBA00004141"/>
    </source>
</evidence>
<dbReference type="GO" id="GO:0022857">
    <property type="term" value="F:transmembrane transporter activity"/>
    <property type="evidence" value="ECO:0007669"/>
    <property type="project" value="InterPro"/>
</dbReference>
<dbReference type="Gene3D" id="1.20.1250.20">
    <property type="entry name" value="MFS general substrate transporter like domains"/>
    <property type="match status" value="1"/>
</dbReference>
<keyword evidence="2" id="KW-0813">Transport</keyword>
<accession>A0A9Q8STV6</accession>